<keyword evidence="5 7" id="KW-0283">Flagellar rotation</keyword>
<dbReference type="InterPro" id="IPR036429">
    <property type="entry name" value="SpoA-like_sf"/>
</dbReference>
<dbReference type="InterPro" id="IPR001172">
    <property type="entry name" value="FliN_T3SS_HrcQb"/>
</dbReference>
<evidence type="ECO:0000313" key="11">
    <source>
        <dbReference type="Proteomes" id="UP000196331"/>
    </source>
</evidence>
<dbReference type="PANTHER" id="PTHR43484">
    <property type="match status" value="1"/>
</dbReference>
<evidence type="ECO:0000256" key="2">
    <source>
        <dbReference type="ARBA" id="ARBA00021897"/>
    </source>
</evidence>
<evidence type="ECO:0000256" key="8">
    <source>
        <dbReference type="SAM" id="MobiDB-lite"/>
    </source>
</evidence>
<evidence type="ECO:0000259" key="9">
    <source>
        <dbReference type="Pfam" id="PF01052"/>
    </source>
</evidence>
<evidence type="ECO:0000256" key="3">
    <source>
        <dbReference type="ARBA" id="ARBA00022475"/>
    </source>
</evidence>
<evidence type="ECO:0000256" key="4">
    <source>
        <dbReference type="ARBA" id="ARBA00022500"/>
    </source>
</evidence>
<dbReference type="Gene3D" id="2.30.330.10">
    <property type="entry name" value="SpoA-like"/>
    <property type="match status" value="1"/>
</dbReference>
<dbReference type="EMBL" id="FUKM01000046">
    <property type="protein sequence ID" value="SJN13686.1"/>
    <property type="molecule type" value="Genomic_DNA"/>
</dbReference>
<reference evidence="10 11" key="1">
    <citation type="submission" date="2017-02" db="EMBL/GenBank/DDBJ databases">
        <authorList>
            <person name="Dridi B."/>
        </authorList>
    </citation>
    <scope>NUCLEOTIDE SEQUENCE [LARGE SCALE GENOMIC DNA]</scope>
    <source>
        <strain evidence="10 11">JB380</strain>
    </source>
</reference>
<feature type="compositionally biased region" description="Acidic residues" evidence="8">
    <location>
        <begin position="11"/>
        <end position="25"/>
    </location>
</feature>
<accession>A0A1R4I1R4</accession>
<dbReference type="RefSeq" id="WP_087109093.1">
    <property type="nucleotide sequence ID" value="NZ_FUKM01000046.1"/>
</dbReference>
<dbReference type="InterPro" id="IPR001543">
    <property type="entry name" value="FliN-like_C"/>
</dbReference>
<keyword evidence="3 7" id="KW-1003">Cell membrane</keyword>
<evidence type="ECO:0000256" key="7">
    <source>
        <dbReference type="RuleBase" id="RU362074"/>
    </source>
</evidence>
<organism evidence="10 11">
    <name type="scientific">Halomonas citrativorans</name>
    <dbReference type="NCBI Taxonomy" id="2742612"/>
    <lineage>
        <taxon>Bacteria</taxon>
        <taxon>Pseudomonadati</taxon>
        <taxon>Pseudomonadota</taxon>
        <taxon>Gammaproteobacteria</taxon>
        <taxon>Oceanospirillales</taxon>
        <taxon>Halomonadaceae</taxon>
        <taxon>Halomonas</taxon>
    </lineage>
</organism>
<feature type="domain" description="Flagellar motor switch protein FliN-like C-terminal" evidence="9">
    <location>
        <begin position="114"/>
        <end position="184"/>
    </location>
</feature>
<comment type="function">
    <text evidence="7">FliN is one of three proteins (FliG, FliN, FliM) that form the rotor-mounted switch complex (C ring), located at the base of the basal body. This complex interacts with the CheY and CheZ chemotaxis proteins, in addition to contacting components of the motor that determine the direction of flagellar rotation.</text>
</comment>
<dbReference type="GO" id="GO:0003774">
    <property type="term" value="F:cytoskeletal motor activity"/>
    <property type="evidence" value="ECO:0007669"/>
    <property type="project" value="UniProtKB-UniRule"/>
</dbReference>
<dbReference type="AlphaFoldDB" id="A0A1R4I1R4"/>
<evidence type="ECO:0000256" key="6">
    <source>
        <dbReference type="ARBA" id="ARBA00023136"/>
    </source>
</evidence>
<dbReference type="SUPFAM" id="SSF101801">
    <property type="entry name" value="Surface presentation of antigens (SPOA)"/>
    <property type="match status" value="1"/>
</dbReference>
<gene>
    <name evidence="10" type="ORF">CZ787_11340</name>
</gene>
<dbReference type="InterPro" id="IPR051469">
    <property type="entry name" value="FliN/MopA/SpaO"/>
</dbReference>
<comment type="subcellular location">
    <subcellularLocation>
        <location evidence="7">Cell membrane</location>
        <topology evidence="7">Peripheral membrane protein</topology>
        <orientation evidence="7">Cytoplasmic side</orientation>
    </subcellularLocation>
    <subcellularLocation>
        <location evidence="7">Bacterial flagellum basal body</location>
    </subcellularLocation>
</comment>
<sequence>MTDPNKPDQNVSDDDWADAMSEQEETPNAADTASEEDPWAAAMAEQEETTNTADTASEEDPWAAAMAEQEAAEEEALPPEDAAPDTSAAKPASDEIFRPLSPADESKQTRDLEMVMDIPVKLTVELGRTKLTIKQLLELAQGSVIELEGLAGEPMDILINGYLIAQGEVVVIEDKYGIRITEIITPSERIHKLNR</sequence>
<keyword evidence="10" id="KW-0966">Cell projection</keyword>
<evidence type="ECO:0000313" key="10">
    <source>
        <dbReference type="EMBL" id="SJN13686.1"/>
    </source>
</evidence>
<proteinExistence type="inferred from homology"/>
<dbReference type="PRINTS" id="PR00956">
    <property type="entry name" value="FLGMOTORFLIN"/>
</dbReference>
<dbReference type="InterPro" id="IPR012826">
    <property type="entry name" value="FliN"/>
</dbReference>
<dbReference type="NCBIfam" id="TIGR02480">
    <property type="entry name" value="fliN"/>
    <property type="match status" value="1"/>
</dbReference>
<name>A0A1R4I1R4_9GAMM</name>
<dbReference type="GO" id="GO:0071973">
    <property type="term" value="P:bacterial-type flagellum-dependent cell motility"/>
    <property type="evidence" value="ECO:0007669"/>
    <property type="project" value="UniProtKB-UniRule"/>
</dbReference>
<dbReference type="Proteomes" id="UP000196331">
    <property type="component" value="Unassembled WGS sequence"/>
</dbReference>
<dbReference type="GO" id="GO:0009425">
    <property type="term" value="C:bacterial-type flagellum basal body"/>
    <property type="evidence" value="ECO:0007669"/>
    <property type="project" value="UniProtKB-SubCell"/>
</dbReference>
<comment type="caution">
    <text evidence="10">The sequence shown here is derived from an EMBL/GenBank/DDBJ whole genome shotgun (WGS) entry which is preliminary data.</text>
</comment>
<feature type="region of interest" description="Disordered" evidence="8">
    <location>
        <begin position="1"/>
        <end position="110"/>
    </location>
</feature>
<keyword evidence="7" id="KW-0975">Bacterial flagellum</keyword>
<keyword evidence="10" id="KW-0969">Cilium</keyword>
<keyword evidence="6 7" id="KW-0472">Membrane</keyword>
<comment type="similarity">
    <text evidence="1 7">Belongs to the FliN/MopA/SpaO family.</text>
</comment>
<evidence type="ECO:0000256" key="5">
    <source>
        <dbReference type="ARBA" id="ARBA00022779"/>
    </source>
</evidence>
<keyword evidence="10" id="KW-0282">Flagellum</keyword>
<dbReference type="OrthoDB" id="9773459at2"/>
<dbReference type="GO" id="GO:0006935">
    <property type="term" value="P:chemotaxis"/>
    <property type="evidence" value="ECO:0007669"/>
    <property type="project" value="UniProtKB-KW"/>
</dbReference>
<dbReference type="GO" id="GO:0005886">
    <property type="term" value="C:plasma membrane"/>
    <property type="evidence" value="ECO:0007669"/>
    <property type="project" value="UniProtKB-SubCell"/>
</dbReference>
<protein>
    <recommendedName>
        <fullName evidence="2 7">Flagellar motor switch protein FliN</fullName>
    </recommendedName>
</protein>
<dbReference type="Pfam" id="PF01052">
    <property type="entry name" value="FliMN_C"/>
    <property type="match status" value="1"/>
</dbReference>
<keyword evidence="4 7" id="KW-0145">Chemotaxis</keyword>
<dbReference type="PANTHER" id="PTHR43484:SF1">
    <property type="entry name" value="FLAGELLAR MOTOR SWITCH PROTEIN FLIN"/>
    <property type="match status" value="1"/>
</dbReference>
<evidence type="ECO:0000256" key="1">
    <source>
        <dbReference type="ARBA" id="ARBA00009226"/>
    </source>
</evidence>